<comment type="caution">
    <text evidence="2">The sequence shown here is derived from an EMBL/GenBank/DDBJ whole genome shotgun (WGS) entry which is preliminary data.</text>
</comment>
<keyword evidence="1" id="KW-1133">Transmembrane helix</keyword>
<protein>
    <recommendedName>
        <fullName evidence="4">Small multi-drug export protein</fullName>
    </recommendedName>
</protein>
<dbReference type="RefSeq" id="WP_168150255.1">
    <property type="nucleotide sequence ID" value="NZ_JAAWVT010000001.1"/>
</dbReference>
<gene>
    <name evidence="2" type="ORF">HED64_00825</name>
</gene>
<evidence type="ECO:0000313" key="2">
    <source>
        <dbReference type="EMBL" id="NKG19246.1"/>
    </source>
</evidence>
<feature type="transmembrane region" description="Helical" evidence="1">
    <location>
        <begin position="12"/>
        <end position="30"/>
    </location>
</feature>
<name>A0ABX1G0C0_9MICC</name>
<keyword evidence="3" id="KW-1185">Reference proteome</keyword>
<accession>A0ABX1G0C0</accession>
<sequence>MIESLQDFTSTFPPALAWLAVMLAAAIPFVESYFGAAIGVVIGVNPVIAILAAVVGNVASMLLMVNGAHFLRRKASKGTNEPSQKYVKLRAAFEKYGIAGVSLLGQTILPSQITSAALVSFGASKEKVIFWQVISIILWGTAFGLLVYLGIDVIGGR</sequence>
<feature type="transmembrane region" description="Helical" evidence="1">
    <location>
        <begin position="129"/>
        <end position="151"/>
    </location>
</feature>
<dbReference type="Proteomes" id="UP000746595">
    <property type="component" value="Unassembled WGS sequence"/>
</dbReference>
<organism evidence="2 3">
    <name type="scientific">Paeniglutamicibacter terrestris</name>
    <dbReference type="NCBI Taxonomy" id="2723403"/>
    <lineage>
        <taxon>Bacteria</taxon>
        <taxon>Bacillati</taxon>
        <taxon>Actinomycetota</taxon>
        <taxon>Actinomycetes</taxon>
        <taxon>Micrococcales</taxon>
        <taxon>Micrococcaceae</taxon>
        <taxon>Paeniglutamicibacter</taxon>
    </lineage>
</organism>
<evidence type="ECO:0000313" key="3">
    <source>
        <dbReference type="Proteomes" id="UP000746595"/>
    </source>
</evidence>
<dbReference type="EMBL" id="JAAWVT010000001">
    <property type="protein sequence ID" value="NKG19246.1"/>
    <property type="molecule type" value="Genomic_DNA"/>
</dbReference>
<feature type="transmembrane region" description="Helical" evidence="1">
    <location>
        <begin position="36"/>
        <end position="65"/>
    </location>
</feature>
<keyword evidence="1" id="KW-0812">Transmembrane</keyword>
<proteinExistence type="predicted"/>
<evidence type="ECO:0008006" key="4">
    <source>
        <dbReference type="Google" id="ProtNLM"/>
    </source>
</evidence>
<keyword evidence="1" id="KW-0472">Membrane</keyword>
<reference evidence="2 3" key="1">
    <citation type="submission" date="2020-04" db="EMBL/GenBank/DDBJ databases">
        <title>Paeniglutamicibacter sp. ANT13_2, a novel actinomycete isolated from sediment in Antarctica.</title>
        <authorList>
            <person name="Sakdapetsiri C."/>
            <person name="Pinyakong O."/>
        </authorList>
    </citation>
    <scope>NUCLEOTIDE SEQUENCE [LARGE SCALE GENOMIC DNA]</scope>
    <source>
        <strain evidence="2 3">ANT13_2</strain>
    </source>
</reference>
<evidence type="ECO:0000256" key="1">
    <source>
        <dbReference type="SAM" id="Phobius"/>
    </source>
</evidence>